<feature type="region of interest" description="Disordered" evidence="1">
    <location>
        <begin position="221"/>
        <end position="267"/>
    </location>
</feature>
<dbReference type="EMBL" id="JACHDR010000001">
    <property type="protein sequence ID" value="MBB5511963.1"/>
    <property type="molecule type" value="Genomic_DNA"/>
</dbReference>
<dbReference type="InterPro" id="IPR003583">
    <property type="entry name" value="Hlx-hairpin-Hlx_DNA-bd_motif"/>
</dbReference>
<reference evidence="4 5" key="1">
    <citation type="submission" date="2020-08" db="EMBL/GenBank/DDBJ databases">
        <title>Sequencing the genomes of 1000 actinobacteria strains.</title>
        <authorList>
            <person name="Klenk H.-P."/>
        </authorList>
    </citation>
    <scope>NUCLEOTIDE SEQUENCE [LARGE SCALE GENOMIC DNA]</scope>
    <source>
        <strain evidence="4 5">DSM 105783</strain>
    </source>
</reference>
<dbReference type="Pfam" id="PF10531">
    <property type="entry name" value="SLBB"/>
    <property type="match status" value="1"/>
</dbReference>
<feature type="compositionally biased region" description="Basic and acidic residues" evidence="1">
    <location>
        <begin position="28"/>
        <end position="40"/>
    </location>
</feature>
<dbReference type="InterPro" id="IPR019554">
    <property type="entry name" value="Soluble_ligand-bd"/>
</dbReference>
<evidence type="ECO:0000256" key="2">
    <source>
        <dbReference type="SAM" id="Phobius"/>
    </source>
</evidence>
<proteinExistence type="predicted"/>
<keyword evidence="2" id="KW-0472">Membrane</keyword>
<dbReference type="PANTHER" id="PTHR21180">
    <property type="entry name" value="ENDONUCLEASE/EXONUCLEASE/PHOSPHATASE FAMILY DOMAIN-CONTAINING PROTEIN 1"/>
    <property type="match status" value="1"/>
</dbReference>
<protein>
    <submittedName>
        <fullName evidence="4">Competence protein ComEA</fullName>
    </submittedName>
</protein>
<name>A0A7W8TTX1_9MICC</name>
<dbReference type="Gene3D" id="3.10.560.10">
    <property type="entry name" value="Outer membrane lipoprotein wza domain like"/>
    <property type="match status" value="1"/>
</dbReference>
<dbReference type="GO" id="GO:0003677">
    <property type="term" value="F:DNA binding"/>
    <property type="evidence" value="ECO:0007669"/>
    <property type="project" value="InterPro"/>
</dbReference>
<feature type="compositionally biased region" description="Polar residues" evidence="1">
    <location>
        <begin position="245"/>
        <end position="267"/>
    </location>
</feature>
<keyword evidence="2" id="KW-1133">Transmembrane helix</keyword>
<dbReference type="Proteomes" id="UP000580797">
    <property type="component" value="Unassembled WGS sequence"/>
</dbReference>
<keyword evidence="2" id="KW-0812">Transmembrane</keyword>
<feature type="transmembrane region" description="Helical" evidence="2">
    <location>
        <begin position="84"/>
        <end position="103"/>
    </location>
</feature>
<evidence type="ECO:0000313" key="5">
    <source>
        <dbReference type="Proteomes" id="UP000580797"/>
    </source>
</evidence>
<dbReference type="InterPro" id="IPR010994">
    <property type="entry name" value="RuvA_2-like"/>
</dbReference>
<evidence type="ECO:0000259" key="3">
    <source>
        <dbReference type="SMART" id="SM00278"/>
    </source>
</evidence>
<feature type="compositionally biased region" description="Low complexity" evidence="1">
    <location>
        <begin position="124"/>
        <end position="149"/>
    </location>
</feature>
<dbReference type="SMART" id="SM00278">
    <property type="entry name" value="HhH1"/>
    <property type="match status" value="2"/>
</dbReference>
<feature type="domain" description="Helix-hairpin-helix DNA-binding motif class 1" evidence="3">
    <location>
        <begin position="311"/>
        <end position="330"/>
    </location>
</feature>
<feature type="compositionally biased region" description="Low complexity" evidence="1">
    <location>
        <begin position="232"/>
        <end position="244"/>
    </location>
</feature>
<sequence>MGRHRWEQLELEHDIGDAAESDPQYQSDQERIKGGRRDAARVDSSRGHWLRRNLTRSRSALISGSKKSPRNPERLDLTWRVKRSAILCLLVGVLLWIAFSLWLRPIPQSQELGSITREAPTATSPSSSALSLSDPSSSSSSPIGESPSPYEASSTPSESNHPEGQVTVSVQGLVKKPGLYTVTSGERWGNVIERAGGILPEADIKSINLAELAQDGQQLYVPKVGEPPPVAAPGSASGSVPGNSLDDSSTSGANATDSAPSVSGTSPVTNTVINVNVASAQELEALPGVGPALSQRIVEFREQNGPFASMAELDAVSGIGPALIKKFEGLVGF</sequence>
<feature type="region of interest" description="Disordered" evidence="1">
    <location>
        <begin position="117"/>
        <end position="166"/>
    </location>
</feature>
<gene>
    <name evidence="4" type="ORF">HD598_000650</name>
</gene>
<feature type="domain" description="Helix-hairpin-helix DNA-binding motif class 1" evidence="3">
    <location>
        <begin position="281"/>
        <end position="300"/>
    </location>
</feature>
<dbReference type="GO" id="GO:0006281">
    <property type="term" value="P:DNA repair"/>
    <property type="evidence" value="ECO:0007669"/>
    <property type="project" value="InterPro"/>
</dbReference>
<dbReference type="RefSeq" id="WP_183663769.1">
    <property type="nucleotide sequence ID" value="NZ_BAAARH010000003.1"/>
</dbReference>
<dbReference type="AlphaFoldDB" id="A0A7W8TTX1"/>
<dbReference type="PANTHER" id="PTHR21180:SF32">
    <property type="entry name" value="ENDONUCLEASE_EXONUCLEASE_PHOSPHATASE FAMILY DOMAIN-CONTAINING PROTEIN 1"/>
    <property type="match status" value="1"/>
</dbReference>
<dbReference type="Pfam" id="PF12836">
    <property type="entry name" value="HHH_3"/>
    <property type="match status" value="1"/>
</dbReference>
<comment type="caution">
    <text evidence="4">The sequence shown here is derived from an EMBL/GenBank/DDBJ whole genome shotgun (WGS) entry which is preliminary data.</text>
</comment>
<dbReference type="GO" id="GO:0015628">
    <property type="term" value="P:protein secretion by the type II secretion system"/>
    <property type="evidence" value="ECO:0007669"/>
    <property type="project" value="TreeGrafter"/>
</dbReference>
<dbReference type="SUPFAM" id="SSF47781">
    <property type="entry name" value="RuvA domain 2-like"/>
    <property type="match status" value="1"/>
</dbReference>
<dbReference type="GO" id="GO:0015627">
    <property type="term" value="C:type II protein secretion system complex"/>
    <property type="evidence" value="ECO:0007669"/>
    <property type="project" value="TreeGrafter"/>
</dbReference>
<organism evidence="4 5">
    <name type="scientific">Neomicrococcus aestuarii</name>
    <dbReference type="NCBI Taxonomy" id="556325"/>
    <lineage>
        <taxon>Bacteria</taxon>
        <taxon>Bacillati</taxon>
        <taxon>Actinomycetota</taxon>
        <taxon>Actinomycetes</taxon>
        <taxon>Micrococcales</taxon>
        <taxon>Micrococcaceae</taxon>
        <taxon>Neomicrococcus</taxon>
    </lineage>
</organism>
<evidence type="ECO:0000313" key="4">
    <source>
        <dbReference type="EMBL" id="MBB5511963.1"/>
    </source>
</evidence>
<dbReference type="Gene3D" id="1.10.150.280">
    <property type="entry name" value="AF1531-like domain"/>
    <property type="match status" value="1"/>
</dbReference>
<dbReference type="InterPro" id="IPR051675">
    <property type="entry name" value="Endo/Exo/Phosphatase_dom_1"/>
</dbReference>
<feature type="region of interest" description="Disordered" evidence="1">
    <location>
        <begin position="16"/>
        <end position="40"/>
    </location>
</feature>
<accession>A0A7W8TTX1</accession>
<evidence type="ECO:0000256" key="1">
    <source>
        <dbReference type="SAM" id="MobiDB-lite"/>
    </source>
</evidence>